<dbReference type="PANTHER" id="PTHR33841">
    <property type="entry name" value="DNA METHYLTRANSFERASE YEEA-RELATED"/>
    <property type="match status" value="1"/>
</dbReference>
<dbReference type="InterPro" id="IPR054520">
    <property type="entry name" value="M_Eco57I_C"/>
</dbReference>
<dbReference type="Pfam" id="PF02384">
    <property type="entry name" value="N6_Mtase"/>
    <property type="match status" value="1"/>
</dbReference>
<dbReference type="Proteomes" id="UP000198742">
    <property type="component" value="Unassembled WGS sequence"/>
</dbReference>
<keyword evidence="3" id="KW-0949">S-adenosyl-L-methionine</keyword>
<evidence type="ECO:0000313" key="7">
    <source>
        <dbReference type="Proteomes" id="UP000198742"/>
    </source>
</evidence>
<dbReference type="SUPFAM" id="SSF53335">
    <property type="entry name" value="S-adenosyl-L-methionine-dependent methyltransferases"/>
    <property type="match status" value="1"/>
</dbReference>
<feature type="domain" description="DNA methylase adenine-specific" evidence="4">
    <location>
        <begin position="71"/>
        <end position="181"/>
    </location>
</feature>
<evidence type="ECO:0000313" key="6">
    <source>
        <dbReference type="EMBL" id="SEC38673.1"/>
    </source>
</evidence>
<dbReference type="Pfam" id="PF22837">
    <property type="entry name" value="M_Eco57I_C"/>
    <property type="match status" value="1"/>
</dbReference>
<dbReference type="InterPro" id="IPR003356">
    <property type="entry name" value="DNA_methylase_A-5"/>
</dbReference>
<dbReference type="PANTHER" id="PTHR33841:SF5">
    <property type="entry name" value="DNA METHYLASE (MODIFICATION METHYLASE) (METHYLTRANSFERASE)-RELATED"/>
    <property type="match status" value="1"/>
</dbReference>
<dbReference type="AlphaFoldDB" id="A0A1H4S3D8"/>
<evidence type="ECO:0000256" key="1">
    <source>
        <dbReference type="ARBA" id="ARBA00022603"/>
    </source>
</evidence>
<sequence length="541" mass="58656">MHGVQMETIEQLVAACLALGAEDVSGWSEAEKELANTAAQPVSAVNELRAAILAGMDPLGDAFCRIRSAEDRRPQGQTYTPAPIVNAMIAWTLTQPSPARVVDPGVGSARFLLAAATAHPDAELIGADLDPIAGLMARANLATAGHSERARIELIDYRSLNLPKIEGTTAYVGNPPYVRHHGITPAWKKWLTATSQLHGYKASQLAGLHVHFFLATLSHARTGDYGTFVTSSEWLDVNYGSLVRQLLVDGLGGESIHVVDPTALPFSDAATTAAITCYQVGKPVESIRMHPVKSLDDLGKLSGGQEVARQRLVEAPRWSPLLRTAAKLPDGYVELGELARVHRGTVTGANRVWVQHRGAVDLPHSVLMSSVTKARELFEAGDSLTDDSALRVVIDLPTDLDVFDADEKKAVERFLRRPEVKATKSGYVATNRRAWWSVGLRKPAPILATYMARRPPAFVRNIAEARHINIAHGVYPRQAMSEPAIARLGDHLRVSVTLGQGRTYAGGLTKFEPREMERLPVPNLEILNDADAQLDSGRAVL</sequence>
<reference evidence="7" key="1">
    <citation type="submission" date="2016-10" db="EMBL/GenBank/DDBJ databases">
        <authorList>
            <person name="Varghese N."/>
            <person name="Submissions S."/>
        </authorList>
    </citation>
    <scope>NUCLEOTIDE SEQUENCE [LARGE SCALE GENOMIC DNA]</scope>
    <source>
        <strain evidence="7">DSM 22017</strain>
    </source>
</reference>
<evidence type="ECO:0000259" key="4">
    <source>
        <dbReference type="Pfam" id="PF02384"/>
    </source>
</evidence>
<dbReference type="EMBL" id="FNRT01000002">
    <property type="protein sequence ID" value="SEC38673.1"/>
    <property type="molecule type" value="Genomic_DNA"/>
</dbReference>
<dbReference type="InterPro" id="IPR029063">
    <property type="entry name" value="SAM-dependent_MTases_sf"/>
</dbReference>
<dbReference type="Gene3D" id="3.40.50.150">
    <property type="entry name" value="Vaccinia Virus protein VP39"/>
    <property type="match status" value="1"/>
</dbReference>
<evidence type="ECO:0000256" key="3">
    <source>
        <dbReference type="ARBA" id="ARBA00022691"/>
    </source>
</evidence>
<keyword evidence="1 6" id="KW-0489">Methyltransferase</keyword>
<name>A0A1H4S3D8_9ACTN</name>
<gene>
    <name evidence="6" type="ORF">SAMN04489844_2201</name>
</gene>
<proteinExistence type="predicted"/>
<dbReference type="STRING" id="402596.SAMN04489844_2201"/>
<keyword evidence="2 6" id="KW-0808">Transferase</keyword>
<dbReference type="CDD" id="cd02440">
    <property type="entry name" value="AdoMet_MTases"/>
    <property type="match status" value="1"/>
</dbReference>
<dbReference type="PRINTS" id="PR00507">
    <property type="entry name" value="N12N6MTFRASE"/>
</dbReference>
<protein>
    <submittedName>
        <fullName evidence="6">Methyltransferase domain-containing protein</fullName>
    </submittedName>
</protein>
<organism evidence="6 7">
    <name type="scientific">Nocardioides exalbidus</name>
    <dbReference type="NCBI Taxonomy" id="402596"/>
    <lineage>
        <taxon>Bacteria</taxon>
        <taxon>Bacillati</taxon>
        <taxon>Actinomycetota</taxon>
        <taxon>Actinomycetes</taxon>
        <taxon>Propionibacteriales</taxon>
        <taxon>Nocardioidaceae</taxon>
        <taxon>Nocardioides</taxon>
    </lineage>
</organism>
<evidence type="ECO:0000256" key="2">
    <source>
        <dbReference type="ARBA" id="ARBA00022679"/>
    </source>
</evidence>
<dbReference type="GO" id="GO:0032259">
    <property type="term" value="P:methylation"/>
    <property type="evidence" value="ECO:0007669"/>
    <property type="project" value="UniProtKB-KW"/>
</dbReference>
<dbReference type="InterPro" id="IPR050953">
    <property type="entry name" value="N4_N6_ade-DNA_methylase"/>
</dbReference>
<dbReference type="RefSeq" id="WP_217630320.1">
    <property type="nucleotide sequence ID" value="NZ_FNRT01000002.1"/>
</dbReference>
<keyword evidence="7" id="KW-1185">Reference proteome</keyword>
<dbReference type="GO" id="GO:0003677">
    <property type="term" value="F:DNA binding"/>
    <property type="evidence" value="ECO:0007669"/>
    <property type="project" value="InterPro"/>
</dbReference>
<accession>A0A1H4S3D8</accession>
<dbReference type="GO" id="GO:0008170">
    <property type="term" value="F:N-methyltransferase activity"/>
    <property type="evidence" value="ECO:0007669"/>
    <property type="project" value="InterPro"/>
</dbReference>
<evidence type="ECO:0000259" key="5">
    <source>
        <dbReference type="Pfam" id="PF22837"/>
    </source>
</evidence>
<feature type="domain" description="Type II methyltransferase M.Eco57I C-terminal" evidence="5">
    <location>
        <begin position="331"/>
        <end position="529"/>
    </location>
</feature>